<comment type="caution">
    <text evidence="2">The sequence shown here is derived from an EMBL/GenBank/DDBJ whole genome shotgun (WGS) entry which is preliminary data.</text>
</comment>
<reference evidence="2 3" key="1">
    <citation type="submission" date="2018-05" db="EMBL/GenBank/DDBJ databases">
        <title>Micromonospora from Atacama Desert.</title>
        <authorList>
            <person name="Carro L."/>
            <person name="Goodfellow M."/>
            <person name="Klenk H.-P."/>
        </authorList>
    </citation>
    <scope>NUCLEOTIDE SEQUENCE [LARGE SCALE GENOMIC DNA]</scope>
    <source>
        <strain evidence="2 3">LB39</strain>
    </source>
</reference>
<protein>
    <recommendedName>
        <fullName evidence="4">YtxH domain-containing protein</fullName>
    </recommendedName>
</protein>
<dbReference type="AlphaFoldDB" id="A0A3N9W1A6"/>
<organism evidence="2 3">
    <name type="scientific">Micromonospora inaquosa</name>
    <dbReference type="NCBI Taxonomy" id="2203716"/>
    <lineage>
        <taxon>Bacteria</taxon>
        <taxon>Bacillati</taxon>
        <taxon>Actinomycetota</taxon>
        <taxon>Actinomycetes</taxon>
        <taxon>Micromonosporales</taxon>
        <taxon>Micromonosporaceae</taxon>
        <taxon>Micromonospora</taxon>
    </lineage>
</organism>
<feature type="compositionally biased region" description="Polar residues" evidence="1">
    <location>
        <begin position="119"/>
        <end position="135"/>
    </location>
</feature>
<proteinExistence type="predicted"/>
<evidence type="ECO:0008006" key="4">
    <source>
        <dbReference type="Google" id="ProtNLM"/>
    </source>
</evidence>
<dbReference type="OrthoDB" id="5125216at2"/>
<accession>A0A3N9W1A6</accession>
<keyword evidence="3" id="KW-1185">Reference proteome</keyword>
<dbReference type="EMBL" id="QGSZ01000386">
    <property type="protein sequence ID" value="RQW94299.1"/>
    <property type="molecule type" value="Genomic_DNA"/>
</dbReference>
<evidence type="ECO:0000313" key="2">
    <source>
        <dbReference type="EMBL" id="RQW94299.1"/>
    </source>
</evidence>
<sequence length="135" mass="13597">MRGKIMFLGGLAAGFVLGARAGREKYEELVVRGRKVLDHPTVQEAAGVAQAQANKLYSEGKDKLGQTKLGEKLGTGNGSTGKQELTAADDAFAGTPATVGAKSGSSTVGTTSGSPSSTNNPRTKPSGSGTNASTL</sequence>
<feature type="compositionally biased region" description="Basic and acidic residues" evidence="1">
    <location>
        <begin position="58"/>
        <end position="71"/>
    </location>
</feature>
<name>A0A3N9W1A6_9ACTN</name>
<evidence type="ECO:0000313" key="3">
    <source>
        <dbReference type="Proteomes" id="UP000282312"/>
    </source>
</evidence>
<evidence type="ECO:0000256" key="1">
    <source>
        <dbReference type="SAM" id="MobiDB-lite"/>
    </source>
</evidence>
<dbReference type="Proteomes" id="UP000282312">
    <property type="component" value="Unassembled WGS sequence"/>
</dbReference>
<feature type="region of interest" description="Disordered" evidence="1">
    <location>
        <begin position="58"/>
        <end position="135"/>
    </location>
</feature>
<gene>
    <name evidence="2" type="ORF">DLJ59_34630</name>
</gene>
<feature type="compositionally biased region" description="Low complexity" evidence="1">
    <location>
        <begin position="103"/>
        <end position="118"/>
    </location>
</feature>
<dbReference type="RefSeq" id="WP_124778310.1">
    <property type="nucleotide sequence ID" value="NZ_JBEZFR010000005.1"/>
</dbReference>